<keyword evidence="1" id="KW-0472">Membrane</keyword>
<evidence type="ECO:0000313" key="4">
    <source>
        <dbReference type="Proteomes" id="UP001597361"/>
    </source>
</evidence>
<accession>A0ABW4VTK3</accession>
<organism evidence="3 4">
    <name type="scientific">Belliella marina</name>
    <dbReference type="NCBI Taxonomy" id="1644146"/>
    <lineage>
        <taxon>Bacteria</taxon>
        <taxon>Pseudomonadati</taxon>
        <taxon>Bacteroidota</taxon>
        <taxon>Cytophagia</taxon>
        <taxon>Cytophagales</taxon>
        <taxon>Cyclobacteriaceae</taxon>
        <taxon>Belliella</taxon>
    </lineage>
</organism>
<dbReference type="Gene3D" id="3.40.140.10">
    <property type="entry name" value="Cytidine Deaminase, domain 2"/>
    <property type="match status" value="1"/>
</dbReference>
<evidence type="ECO:0000313" key="3">
    <source>
        <dbReference type="EMBL" id="MFD2037523.1"/>
    </source>
</evidence>
<comment type="caution">
    <text evidence="3">The sequence shown here is derived from an EMBL/GenBank/DDBJ whole genome shotgun (WGS) entry which is preliminary data.</text>
</comment>
<dbReference type="RefSeq" id="WP_376889504.1">
    <property type="nucleotide sequence ID" value="NZ_JBHUHR010000049.1"/>
</dbReference>
<feature type="transmembrane region" description="Helical" evidence="1">
    <location>
        <begin position="25"/>
        <end position="41"/>
    </location>
</feature>
<feature type="domain" description="RadC-like JAB" evidence="2">
    <location>
        <begin position="1"/>
        <end position="34"/>
    </location>
</feature>
<keyword evidence="1" id="KW-0812">Transmembrane</keyword>
<name>A0ABW4VTK3_9BACT</name>
<evidence type="ECO:0000256" key="1">
    <source>
        <dbReference type="SAM" id="Phobius"/>
    </source>
</evidence>
<protein>
    <submittedName>
        <fullName evidence="3">JAB domain-containing protein</fullName>
    </submittedName>
</protein>
<keyword evidence="1" id="KW-1133">Transmembrane helix</keyword>
<gene>
    <name evidence="3" type="ORF">ACFSKL_22205</name>
</gene>
<proteinExistence type="predicted"/>
<keyword evidence="4" id="KW-1185">Reference proteome</keyword>
<sequence length="42" mass="4686">MIVAHNHPSGSPKPNHMDQKLTDELRIAWVILIVLGNVIILT</sequence>
<evidence type="ECO:0000259" key="2">
    <source>
        <dbReference type="Pfam" id="PF04002"/>
    </source>
</evidence>
<dbReference type="InterPro" id="IPR025657">
    <property type="entry name" value="RadC_JAB"/>
</dbReference>
<reference evidence="4" key="1">
    <citation type="journal article" date="2019" name="Int. J. Syst. Evol. Microbiol.">
        <title>The Global Catalogue of Microorganisms (GCM) 10K type strain sequencing project: providing services to taxonomists for standard genome sequencing and annotation.</title>
        <authorList>
            <consortium name="The Broad Institute Genomics Platform"/>
            <consortium name="The Broad Institute Genome Sequencing Center for Infectious Disease"/>
            <person name="Wu L."/>
            <person name="Ma J."/>
        </authorList>
    </citation>
    <scope>NUCLEOTIDE SEQUENCE [LARGE SCALE GENOMIC DNA]</scope>
    <source>
        <strain evidence="4">CGMCC 1.15180</strain>
    </source>
</reference>
<dbReference type="Pfam" id="PF04002">
    <property type="entry name" value="RadC"/>
    <property type="match status" value="1"/>
</dbReference>
<dbReference type="Proteomes" id="UP001597361">
    <property type="component" value="Unassembled WGS sequence"/>
</dbReference>
<dbReference type="PROSITE" id="PS01302">
    <property type="entry name" value="UPF0758"/>
    <property type="match status" value="1"/>
</dbReference>
<dbReference type="EMBL" id="JBHUHR010000049">
    <property type="protein sequence ID" value="MFD2037523.1"/>
    <property type="molecule type" value="Genomic_DNA"/>
</dbReference>
<dbReference type="InterPro" id="IPR020891">
    <property type="entry name" value="UPF0758_CS"/>
</dbReference>